<keyword evidence="2" id="KW-0413">Isomerase</keyword>
<evidence type="ECO:0000259" key="3">
    <source>
        <dbReference type="Pfam" id="PF00849"/>
    </source>
</evidence>
<dbReference type="Proteomes" id="UP001204439">
    <property type="component" value="Unassembled WGS sequence"/>
</dbReference>
<dbReference type="PANTHER" id="PTHR21600:SF83">
    <property type="entry name" value="PSEUDOURIDYLATE SYNTHASE RPUSD4, MITOCHONDRIAL"/>
    <property type="match status" value="1"/>
</dbReference>
<comment type="caution">
    <text evidence="4">The sequence shown here is derived from an EMBL/GenBank/DDBJ whole genome shotgun (WGS) entry which is preliminary data.</text>
</comment>
<dbReference type="InterPro" id="IPR020103">
    <property type="entry name" value="PsdUridine_synth_cat_dom_sf"/>
</dbReference>
<evidence type="ECO:0000313" key="5">
    <source>
        <dbReference type="Proteomes" id="UP001204439"/>
    </source>
</evidence>
<feature type="domain" description="Pseudouridine synthase RsuA/RluA-like" evidence="3">
    <location>
        <begin position="16"/>
        <end position="171"/>
    </location>
</feature>
<name>A0ABU4JGG4_9FLAO</name>
<dbReference type="InterPro" id="IPR006145">
    <property type="entry name" value="PsdUridine_synth_RsuA/RluA"/>
</dbReference>
<protein>
    <submittedName>
        <fullName evidence="4">RNA pseudouridine synthase</fullName>
    </submittedName>
</protein>
<gene>
    <name evidence="4" type="ORF">NG800_006795</name>
</gene>
<dbReference type="Gene3D" id="3.30.2350.10">
    <property type="entry name" value="Pseudouridine synthase"/>
    <property type="match status" value="1"/>
</dbReference>
<dbReference type="CDD" id="cd02869">
    <property type="entry name" value="PseudoU_synth_RluA_like"/>
    <property type="match status" value="1"/>
</dbReference>
<proteinExistence type="inferred from homology"/>
<dbReference type="RefSeq" id="WP_063968804.1">
    <property type="nucleotide sequence ID" value="NZ_JAMXLT020000009.1"/>
</dbReference>
<dbReference type="EMBL" id="JAMXLT020000009">
    <property type="protein sequence ID" value="MDW8548611.1"/>
    <property type="molecule type" value="Genomic_DNA"/>
</dbReference>
<accession>A0ABU4JGG4</accession>
<dbReference type="SUPFAM" id="SSF55120">
    <property type="entry name" value="Pseudouridine synthase"/>
    <property type="match status" value="1"/>
</dbReference>
<dbReference type="InterPro" id="IPR050188">
    <property type="entry name" value="RluA_PseudoU_synthase"/>
</dbReference>
<evidence type="ECO:0000256" key="2">
    <source>
        <dbReference type="ARBA" id="ARBA00023235"/>
    </source>
</evidence>
<dbReference type="Pfam" id="PF00849">
    <property type="entry name" value="PseudoU_synth_2"/>
    <property type="match status" value="1"/>
</dbReference>
<evidence type="ECO:0000313" key="4">
    <source>
        <dbReference type="EMBL" id="MDW8548611.1"/>
    </source>
</evidence>
<evidence type="ECO:0000256" key="1">
    <source>
        <dbReference type="ARBA" id="ARBA00010876"/>
    </source>
</evidence>
<organism evidence="4 5">
    <name type="scientific">Epilithonimonas ginsengisoli</name>
    <dbReference type="NCBI Taxonomy" id="1245592"/>
    <lineage>
        <taxon>Bacteria</taxon>
        <taxon>Pseudomonadati</taxon>
        <taxon>Bacteroidota</taxon>
        <taxon>Flavobacteriia</taxon>
        <taxon>Flavobacteriales</taxon>
        <taxon>Weeksellaceae</taxon>
        <taxon>Chryseobacterium group</taxon>
        <taxon>Epilithonimonas</taxon>
    </lineage>
</organism>
<comment type="similarity">
    <text evidence="1">Belongs to the pseudouridine synthase RluA family.</text>
</comment>
<keyword evidence="5" id="KW-1185">Reference proteome</keyword>
<dbReference type="PANTHER" id="PTHR21600">
    <property type="entry name" value="MITOCHONDRIAL RNA PSEUDOURIDINE SYNTHASE"/>
    <property type="match status" value="1"/>
</dbReference>
<sequence length="230" mass="26247">MTQYFSEDQIMYEDNHMMVINKKAGQLVQGDKTGDLSLLELIKDFIKKRDDKPGNVFLGLVHRIDRPTSGLVIYAKTSKALSRLTVMVKDREVKKTYWALVAKEMIPKSQRLVHYLQKNEKTNKATVFVKQTEGAKESILTYHIIKTLDNYQLLEIDLETGRHHQIRAQLSKIGIPIKGDLKYGAPRSNPDGGISLHARKLQFIHPVTKENIEIIAPVPQNDAVWKACED</sequence>
<reference evidence="4 5" key="1">
    <citation type="submission" date="2023-11" db="EMBL/GenBank/DDBJ databases">
        <title>First isolation, identification, and characterization of non-pathogenic Epilithonimonas ginsengisoli isolated from diseased farmed rainbow trout (Oncorhynchus mykiss) in Chile.</title>
        <authorList>
            <person name="Miranda C.D."/>
            <person name="Irgang R."/>
            <person name="Concha C."/>
            <person name="Rojas R."/>
            <person name="Avendano R."/>
        </authorList>
    </citation>
    <scope>NUCLEOTIDE SEQUENCE [LARGE SCALE GENOMIC DNA]</scope>
    <source>
        <strain evidence="4 5">FP99</strain>
    </source>
</reference>